<protein>
    <recommendedName>
        <fullName evidence="3">CopG family transcriptional regulator</fullName>
    </recommendedName>
</protein>
<dbReference type="RefSeq" id="WP_379716978.1">
    <property type="nucleotide sequence ID" value="NZ_JBHTBS010000040.1"/>
</dbReference>
<evidence type="ECO:0000313" key="2">
    <source>
        <dbReference type="Proteomes" id="UP001596472"/>
    </source>
</evidence>
<evidence type="ECO:0008006" key="3">
    <source>
        <dbReference type="Google" id="ProtNLM"/>
    </source>
</evidence>
<gene>
    <name evidence="1" type="ORF">ACFQY0_21065</name>
</gene>
<comment type="caution">
    <text evidence="1">The sequence shown here is derived from an EMBL/GenBank/DDBJ whole genome shotgun (WGS) entry which is preliminary data.</text>
</comment>
<proteinExistence type="predicted"/>
<sequence>MKKGEIEMSEKDRINIIIPKEDLIEINKYVSENNEYTSRSDFFVKAALQKIKSDANEEELENESMKKIKYIDSNVELLLQMLVGFMFNNEMAGMDDHYKESVIYIKAQKALDKYYKEKKMNELTKKQFTKEKSSMDFLSNFDEL</sequence>
<dbReference type="Proteomes" id="UP001596472">
    <property type="component" value="Unassembled WGS sequence"/>
</dbReference>
<organism evidence="1 2">
    <name type="scientific">Haloferula chungangensis</name>
    <dbReference type="NCBI Taxonomy" id="1048331"/>
    <lineage>
        <taxon>Bacteria</taxon>
        <taxon>Pseudomonadati</taxon>
        <taxon>Verrucomicrobiota</taxon>
        <taxon>Verrucomicrobiia</taxon>
        <taxon>Verrucomicrobiales</taxon>
        <taxon>Verrucomicrobiaceae</taxon>
        <taxon>Haloferula</taxon>
    </lineage>
</organism>
<keyword evidence="2" id="KW-1185">Reference proteome</keyword>
<evidence type="ECO:0000313" key="1">
    <source>
        <dbReference type="EMBL" id="MFC7339689.1"/>
    </source>
</evidence>
<accession>A0ABW2LB50</accession>
<dbReference type="EMBL" id="JBHTBS010000040">
    <property type="protein sequence ID" value="MFC7339689.1"/>
    <property type="molecule type" value="Genomic_DNA"/>
</dbReference>
<reference evidence="2" key="1">
    <citation type="journal article" date="2019" name="Int. J. Syst. Evol. Microbiol.">
        <title>The Global Catalogue of Microorganisms (GCM) 10K type strain sequencing project: providing services to taxonomists for standard genome sequencing and annotation.</title>
        <authorList>
            <consortium name="The Broad Institute Genomics Platform"/>
            <consortium name="The Broad Institute Genome Sequencing Center for Infectious Disease"/>
            <person name="Wu L."/>
            <person name="Ma J."/>
        </authorList>
    </citation>
    <scope>NUCLEOTIDE SEQUENCE [LARGE SCALE GENOMIC DNA]</scope>
    <source>
        <strain evidence="2">CGMCC 4.1467</strain>
    </source>
</reference>
<name>A0ABW2LB50_9BACT</name>